<keyword evidence="7" id="KW-0378">Hydrolase</keyword>
<dbReference type="PANTHER" id="PTHR10454">
    <property type="entry name" value="CASPASE"/>
    <property type="match status" value="1"/>
</dbReference>
<evidence type="ECO:0000256" key="3">
    <source>
        <dbReference type="ARBA" id="ARBA00010134"/>
    </source>
</evidence>
<dbReference type="CDD" id="cd00032">
    <property type="entry name" value="CASc"/>
    <property type="match status" value="1"/>
</dbReference>
<keyword evidence="10" id="KW-0865">Zymogen</keyword>
<evidence type="ECO:0000256" key="13">
    <source>
        <dbReference type="ARBA" id="ARBA00029473"/>
    </source>
</evidence>
<dbReference type="EC" id="3.4.22.59" evidence="14"/>
<dbReference type="Ensembl" id="ENSPNAT00000019176.2">
    <property type="protein sequence ID" value="ENSPNAP00000011916.2"/>
    <property type="gene ID" value="ENSPNAG00000033342.1"/>
</dbReference>
<evidence type="ECO:0000256" key="14">
    <source>
        <dbReference type="ARBA" id="ARBA00029486"/>
    </source>
</evidence>
<dbReference type="GO" id="GO:0004197">
    <property type="term" value="F:cysteine-type endopeptidase activity"/>
    <property type="evidence" value="ECO:0007669"/>
    <property type="project" value="InterPro"/>
</dbReference>
<feature type="domain" description="Caspase family p10" evidence="17">
    <location>
        <begin position="185"/>
        <end position="271"/>
    </location>
</feature>
<reference evidence="19" key="3">
    <citation type="submission" date="2025-09" db="UniProtKB">
        <authorList>
            <consortium name="Ensembl"/>
        </authorList>
    </citation>
    <scope>IDENTIFICATION</scope>
</reference>
<proteinExistence type="inferred from homology"/>
<keyword evidence="20" id="KW-1185">Reference proteome</keyword>
<feature type="domain" description="Caspase family p20" evidence="18">
    <location>
        <begin position="50"/>
        <end position="162"/>
    </location>
</feature>
<dbReference type="AlphaFoldDB" id="A0A3B4CM63"/>
<dbReference type="PROSITE" id="PS50207">
    <property type="entry name" value="CASPASE_P10"/>
    <property type="match status" value="1"/>
</dbReference>
<evidence type="ECO:0000256" key="16">
    <source>
        <dbReference type="RuleBase" id="RU003971"/>
    </source>
</evidence>
<evidence type="ECO:0000256" key="11">
    <source>
        <dbReference type="ARBA" id="ARBA00023242"/>
    </source>
</evidence>
<dbReference type="PROSITE" id="PS50208">
    <property type="entry name" value="CASPASE_P20"/>
    <property type="match status" value="1"/>
</dbReference>
<evidence type="ECO:0000313" key="20">
    <source>
        <dbReference type="Proteomes" id="UP001501920"/>
    </source>
</evidence>
<dbReference type="InterPro" id="IPR002138">
    <property type="entry name" value="Pept_C14_p10"/>
</dbReference>
<dbReference type="PRINTS" id="PR00376">
    <property type="entry name" value="IL1BCENZYME"/>
</dbReference>
<dbReference type="Proteomes" id="UP001501920">
    <property type="component" value="Chromosome 5"/>
</dbReference>
<dbReference type="InterPro" id="IPR016129">
    <property type="entry name" value="Caspase_his_AS"/>
</dbReference>
<reference evidence="19 20" key="1">
    <citation type="submission" date="2020-10" db="EMBL/GenBank/DDBJ databases">
        <title>Pygocentrus nattereri (red-bellied piranha) genome, fPygNat1, primary haplotype.</title>
        <authorList>
            <person name="Myers G."/>
            <person name="Meyer A."/>
            <person name="Karagic N."/>
            <person name="Pippel M."/>
            <person name="Winkler S."/>
            <person name="Tracey A."/>
            <person name="Wood J."/>
            <person name="Formenti G."/>
            <person name="Howe K."/>
            <person name="Fedrigo O."/>
            <person name="Jarvis E.D."/>
        </authorList>
    </citation>
    <scope>NUCLEOTIDE SEQUENCE [LARGE SCALE GENOMIC DNA]</scope>
</reference>
<dbReference type="InterPro" id="IPR011600">
    <property type="entry name" value="Pept_C14_caspase"/>
</dbReference>
<dbReference type="Pfam" id="PF00656">
    <property type="entry name" value="Peptidase_C14"/>
    <property type="match status" value="1"/>
</dbReference>
<keyword evidence="4" id="KW-0963">Cytoplasm</keyword>
<evidence type="ECO:0000259" key="17">
    <source>
        <dbReference type="PROSITE" id="PS50207"/>
    </source>
</evidence>
<dbReference type="InterPro" id="IPR033139">
    <property type="entry name" value="Caspase_cys_AS"/>
</dbReference>
<dbReference type="GeneTree" id="ENSGT00940000155140"/>
<evidence type="ECO:0000259" key="18">
    <source>
        <dbReference type="PROSITE" id="PS50208"/>
    </source>
</evidence>
<keyword evidence="8" id="KW-0788">Thiol protease</keyword>
<comment type="catalytic activity">
    <reaction evidence="12">
        <text>Strict requirement for Asp at position P1 and has a preferred cleavage sequence of Val-Glu-His-Asp-|-.</text>
        <dbReference type="EC" id="3.4.22.59"/>
    </reaction>
</comment>
<organism evidence="19 20">
    <name type="scientific">Pygocentrus nattereri</name>
    <name type="common">Red-bellied piranha</name>
    <dbReference type="NCBI Taxonomy" id="42514"/>
    <lineage>
        <taxon>Eukaryota</taxon>
        <taxon>Metazoa</taxon>
        <taxon>Chordata</taxon>
        <taxon>Craniata</taxon>
        <taxon>Vertebrata</taxon>
        <taxon>Euteleostomi</taxon>
        <taxon>Actinopterygii</taxon>
        <taxon>Neopterygii</taxon>
        <taxon>Teleostei</taxon>
        <taxon>Ostariophysi</taxon>
        <taxon>Characiformes</taxon>
        <taxon>Characoidei</taxon>
        <taxon>Pygocentrus</taxon>
    </lineage>
</organism>
<dbReference type="SUPFAM" id="SSF52129">
    <property type="entry name" value="Caspase-like"/>
    <property type="match status" value="1"/>
</dbReference>
<protein>
    <recommendedName>
        <fullName evidence="15">Caspase-6</fullName>
        <ecNumber evidence="14">3.4.22.59</ecNumber>
    </recommendedName>
</protein>
<dbReference type="Gene3D" id="3.40.50.1460">
    <property type="match status" value="1"/>
</dbReference>
<gene>
    <name evidence="19" type="primary">CASP6</name>
</gene>
<evidence type="ECO:0000256" key="8">
    <source>
        <dbReference type="ARBA" id="ARBA00022807"/>
    </source>
</evidence>
<dbReference type="SMART" id="SM00115">
    <property type="entry name" value="CASc"/>
    <property type="match status" value="1"/>
</dbReference>
<name>A0A3B4CM63_PYGNA</name>
<dbReference type="InterPro" id="IPR015917">
    <property type="entry name" value="Pept_C14A"/>
</dbReference>
<evidence type="ECO:0000256" key="9">
    <source>
        <dbReference type="ARBA" id="ARBA00022813"/>
    </source>
</evidence>
<dbReference type="InterPro" id="IPR002398">
    <property type="entry name" value="Pept_C14"/>
</dbReference>
<evidence type="ECO:0000256" key="1">
    <source>
        <dbReference type="ARBA" id="ARBA00004123"/>
    </source>
</evidence>
<evidence type="ECO:0000256" key="5">
    <source>
        <dbReference type="ARBA" id="ARBA00022670"/>
    </source>
</evidence>
<evidence type="ECO:0000256" key="15">
    <source>
        <dbReference type="ARBA" id="ARBA00029534"/>
    </source>
</evidence>
<dbReference type="GO" id="GO:0043525">
    <property type="term" value="P:positive regulation of neuron apoptotic process"/>
    <property type="evidence" value="ECO:0007669"/>
    <property type="project" value="TreeGrafter"/>
</dbReference>
<accession>A0A3B4CM63</accession>
<evidence type="ECO:0000256" key="7">
    <source>
        <dbReference type="ARBA" id="ARBA00022801"/>
    </source>
</evidence>
<evidence type="ECO:0000256" key="10">
    <source>
        <dbReference type="ARBA" id="ARBA00023145"/>
    </source>
</evidence>
<keyword evidence="9" id="KW-0068">Autocatalytic cleavage</keyword>
<dbReference type="GO" id="GO:0005634">
    <property type="term" value="C:nucleus"/>
    <property type="evidence" value="ECO:0007669"/>
    <property type="project" value="UniProtKB-SubCell"/>
</dbReference>
<keyword evidence="5" id="KW-0645">Protease</keyword>
<comment type="similarity">
    <text evidence="3 16">Belongs to the peptidase C14A family.</text>
</comment>
<keyword evidence="11" id="KW-0539">Nucleus</keyword>
<dbReference type="InterPro" id="IPR029030">
    <property type="entry name" value="Caspase-like_dom_sf"/>
</dbReference>
<evidence type="ECO:0000256" key="4">
    <source>
        <dbReference type="ARBA" id="ARBA00022490"/>
    </source>
</evidence>
<comment type="subcellular location">
    <subcellularLocation>
        <location evidence="2">Cytoplasm</location>
    </subcellularLocation>
    <subcellularLocation>
        <location evidence="1">Nucleus</location>
    </subcellularLocation>
</comment>
<dbReference type="GO" id="GO:0005737">
    <property type="term" value="C:cytoplasm"/>
    <property type="evidence" value="ECO:0007669"/>
    <property type="project" value="UniProtKB-SubCell"/>
</dbReference>
<comment type="subunit">
    <text evidence="13">Heterotetramer that consists of two anti-parallel arranged heterodimers, each one formed by a 18 kDa (Caspase-6 subunit p18) and a 11 kDa (Caspase-6 subunit p11) subunit.</text>
</comment>
<dbReference type="PROSITE" id="PS01121">
    <property type="entry name" value="CASPASE_HIS"/>
    <property type="match status" value="1"/>
</dbReference>
<sequence>MWPFIRVQSVTGLNKERSVTVIKIPAVNHVQRIYRQRQDLFPEYKMDYKRRGTVLIFNQERFFLTLNLRERSGTATDKENLTERCSYKFCEKFIELYVLLADHRDADCFVCVFLSHGEDGHVYAHDDKVDIKEITALFRGEQCKSLVGKPKIFIFQACRGDTTDMSVTGMARVENSSYAEEDAASIYTLPAGADFLMCYCVAEGFVAFRHITLGSFYIQDLCETLQQQSSTLEFTELLTLVNLKVSRRTHGNKKQMPCFTSMLTKKLYFRPKKE</sequence>
<dbReference type="PANTHER" id="PTHR10454:SF206">
    <property type="entry name" value="CASPASE-6"/>
    <property type="match status" value="1"/>
</dbReference>
<dbReference type="GO" id="GO:0006915">
    <property type="term" value="P:apoptotic process"/>
    <property type="evidence" value="ECO:0007669"/>
    <property type="project" value="UniProtKB-KW"/>
</dbReference>
<dbReference type="InterPro" id="IPR001309">
    <property type="entry name" value="Pept_C14_p20"/>
</dbReference>
<keyword evidence="6" id="KW-0053">Apoptosis</keyword>
<evidence type="ECO:0000256" key="12">
    <source>
        <dbReference type="ARBA" id="ARBA00029356"/>
    </source>
</evidence>
<dbReference type="GO" id="GO:0006508">
    <property type="term" value="P:proteolysis"/>
    <property type="evidence" value="ECO:0007669"/>
    <property type="project" value="UniProtKB-KW"/>
</dbReference>
<evidence type="ECO:0000256" key="6">
    <source>
        <dbReference type="ARBA" id="ARBA00022703"/>
    </source>
</evidence>
<evidence type="ECO:0000256" key="2">
    <source>
        <dbReference type="ARBA" id="ARBA00004496"/>
    </source>
</evidence>
<dbReference type="PROSITE" id="PS01122">
    <property type="entry name" value="CASPASE_CYS"/>
    <property type="match status" value="1"/>
</dbReference>
<evidence type="ECO:0000313" key="19">
    <source>
        <dbReference type="Ensembl" id="ENSPNAP00000011916.2"/>
    </source>
</evidence>
<reference evidence="19" key="2">
    <citation type="submission" date="2025-08" db="UniProtKB">
        <authorList>
            <consortium name="Ensembl"/>
        </authorList>
    </citation>
    <scope>IDENTIFICATION</scope>
</reference>